<organism evidence="2 3">
    <name type="scientific">Dorea formicigenerans</name>
    <dbReference type="NCBI Taxonomy" id="39486"/>
    <lineage>
        <taxon>Bacteria</taxon>
        <taxon>Bacillati</taxon>
        <taxon>Bacillota</taxon>
        <taxon>Clostridia</taxon>
        <taxon>Lachnospirales</taxon>
        <taxon>Lachnospiraceae</taxon>
        <taxon>Dorea</taxon>
    </lineage>
</organism>
<evidence type="ECO:0000313" key="3">
    <source>
        <dbReference type="Proteomes" id="UP000266376"/>
    </source>
</evidence>
<protein>
    <submittedName>
        <fullName evidence="2">Uncharacterized protein</fullName>
    </submittedName>
</protein>
<gene>
    <name evidence="2" type="ORF">DWV67_15675</name>
</gene>
<keyword evidence="1" id="KW-0175">Coiled coil</keyword>
<dbReference type="EMBL" id="QSAJ01000069">
    <property type="protein sequence ID" value="RGW47122.1"/>
    <property type="molecule type" value="Genomic_DNA"/>
</dbReference>
<sequence>MDVTTSPILIRQEFCEGRSRTHYFEIREKSAFINLFDDYIQVFSVNCDYLGDYDWFYLAAAIQSMWNVVAIEEAQQKNEEEQSSEEVCDVAQSENINCKPEQSSCPPGQTSCPRENWGTSDEDQLQGWRECAACWNHYKKLHEHDEEIPKEENVGIEIPQDIMEEVTEPVEDYQEILEENEPVIVEQPEGMTIVDIPSELELYEEVSEKTDIEIAREENQKAQMYLEMAKKEFSPNDIRIRKQKILVAALAGYIHDLDMVLNPPEEPEQLELPMFRNNDQRKEWLRNHRDWGVWYTDEHIGCTYYKYDFENGARLIAEEYESKYTDHVSYLHLINGPKVPRGKNGQTKWTIHDCYTKYPNSESELVEFLKWIQKGEK</sequence>
<reference evidence="2 3" key="1">
    <citation type="submission" date="2018-08" db="EMBL/GenBank/DDBJ databases">
        <title>A genome reference for cultivated species of the human gut microbiota.</title>
        <authorList>
            <person name="Zou Y."/>
            <person name="Xue W."/>
            <person name="Luo G."/>
        </authorList>
    </citation>
    <scope>NUCLEOTIDE SEQUENCE [LARGE SCALE GENOMIC DNA]</scope>
    <source>
        <strain evidence="2 3">AF12-11</strain>
    </source>
</reference>
<feature type="coiled-coil region" evidence="1">
    <location>
        <begin position="200"/>
        <end position="232"/>
    </location>
</feature>
<dbReference type="Proteomes" id="UP000266376">
    <property type="component" value="Unassembled WGS sequence"/>
</dbReference>
<dbReference type="AlphaFoldDB" id="A0A395XJY9"/>
<evidence type="ECO:0000313" key="2">
    <source>
        <dbReference type="EMBL" id="RGW47122.1"/>
    </source>
</evidence>
<proteinExistence type="predicted"/>
<name>A0A395XJY9_9FIRM</name>
<accession>A0A395XJY9</accession>
<comment type="caution">
    <text evidence="2">The sequence shown here is derived from an EMBL/GenBank/DDBJ whole genome shotgun (WGS) entry which is preliminary data.</text>
</comment>
<evidence type="ECO:0000256" key="1">
    <source>
        <dbReference type="SAM" id="Coils"/>
    </source>
</evidence>